<protein>
    <submittedName>
        <fullName evidence="3">FHA domain-containing protein</fullName>
    </submittedName>
</protein>
<gene>
    <name evidence="3" type="ORF">RCF98_07555</name>
</gene>
<feature type="transmembrane region" description="Helical" evidence="1">
    <location>
        <begin position="250"/>
        <end position="269"/>
    </location>
</feature>
<evidence type="ECO:0000313" key="4">
    <source>
        <dbReference type="Proteomes" id="UP001236657"/>
    </source>
</evidence>
<dbReference type="SMART" id="SM00240">
    <property type="entry name" value="FHA"/>
    <property type="match status" value="1"/>
</dbReference>
<dbReference type="CDD" id="cd00060">
    <property type="entry name" value="FHA"/>
    <property type="match status" value="1"/>
</dbReference>
<dbReference type="Gene3D" id="2.60.200.20">
    <property type="match status" value="1"/>
</dbReference>
<feature type="transmembrane region" description="Helical" evidence="1">
    <location>
        <begin position="118"/>
        <end position="137"/>
    </location>
</feature>
<dbReference type="Pfam" id="PF00498">
    <property type="entry name" value="FHA"/>
    <property type="match status" value="1"/>
</dbReference>
<evidence type="ECO:0000259" key="2">
    <source>
        <dbReference type="PROSITE" id="PS50006"/>
    </source>
</evidence>
<dbReference type="InterPro" id="IPR000253">
    <property type="entry name" value="FHA_dom"/>
</dbReference>
<feature type="transmembrane region" description="Helical" evidence="1">
    <location>
        <begin position="219"/>
        <end position="238"/>
    </location>
</feature>
<feature type="domain" description="FHA" evidence="2">
    <location>
        <begin position="24"/>
        <end position="74"/>
    </location>
</feature>
<keyword evidence="1" id="KW-1133">Transmembrane helix</keyword>
<proteinExistence type="predicted"/>
<sequence length="318" mass="35727">MAKMMIEIQTRGLNQYQRLAHFPVTIGRALDNDVILSDRSVSPHHLRLEQDEDGQVFVHNLVLENGTRLNEHPLGEQPVQVPIPSQLVLGDRKLRLVSMDTPVENTYVSHCRSLFAPLCKPFWAIMLLFMAIGGLLVNDYLDVGLQKDLLFYFSGLLPSLLWILFWTLAISGITRLITHRWEFTPALSVVALFSLMPLVFQEVGGALNYFLTSDAPTMWLVGGVSDFLLLPVLVYAYLHWVLNQRHLPALGFALVLSALPLGLRAINLLDQVTADKEFSSDPYYNQTLSSLNIHARPALPLADYLKKATEALPSQVEE</sequence>
<reference evidence="3 4" key="1">
    <citation type="submission" date="2023-08" db="EMBL/GenBank/DDBJ databases">
        <title>New molecular markers tilS and rpoB for phylogenetic and monitoring studies of the genus Thiothrix biodiversity.</title>
        <authorList>
            <person name="Ravin N.V."/>
            <person name="Smolyakov D."/>
            <person name="Markov N.D."/>
            <person name="Beletsky A.V."/>
            <person name="Mardanov A.V."/>
            <person name="Rudenko T.S."/>
            <person name="Grabovich M.Y."/>
        </authorList>
    </citation>
    <scope>NUCLEOTIDE SEQUENCE [LARGE SCALE GENOMIC DNA]</scope>
    <source>
        <strain evidence="3 4">MK1</strain>
    </source>
</reference>
<keyword evidence="4" id="KW-1185">Reference proteome</keyword>
<keyword evidence="1" id="KW-0472">Membrane</keyword>
<dbReference type="RefSeq" id="WP_028488267.1">
    <property type="nucleotide sequence ID" value="NZ_CP133218.1"/>
</dbReference>
<dbReference type="EMBL" id="CP133218">
    <property type="protein sequence ID" value="WML92191.1"/>
    <property type="molecule type" value="Genomic_DNA"/>
</dbReference>
<dbReference type="Proteomes" id="UP001236657">
    <property type="component" value="Chromosome"/>
</dbReference>
<evidence type="ECO:0000313" key="3">
    <source>
        <dbReference type="EMBL" id="WML92191.1"/>
    </source>
</evidence>
<organism evidence="3 4">
    <name type="scientific">Thiothrix lacustris</name>
    <dbReference type="NCBI Taxonomy" id="525917"/>
    <lineage>
        <taxon>Bacteria</taxon>
        <taxon>Pseudomonadati</taxon>
        <taxon>Pseudomonadota</taxon>
        <taxon>Gammaproteobacteria</taxon>
        <taxon>Thiotrichales</taxon>
        <taxon>Thiotrichaceae</taxon>
        <taxon>Thiothrix</taxon>
    </lineage>
</organism>
<accession>A0ABY9MW65</accession>
<feature type="transmembrane region" description="Helical" evidence="1">
    <location>
        <begin position="149"/>
        <end position="169"/>
    </location>
</feature>
<name>A0ABY9MW65_9GAMM</name>
<feature type="transmembrane region" description="Helical" evidence="1">
    <location>
        <begin position="181"/>
        <end position="199"/>
    </location>
</feature>
<keyword evidence="1" id="KW-0812">Transmembrane</keyword>
<dbReference type="InterPro" id="IPR008984">
    <property type="entry name" value="SMAD_FHA_dom_sf"/>
</dbReference>
<dbReference type="PROSITE" id="PS50006">
    <property type="entry name" value="FHA_DOMAIN"/>
    <property type="match status" value="1"/>
</dbReference>
<evidence type="ECO:0000256" key="1">
    <source>
        <dbReference type="SAM" id="Phobius"/>
    </source>
</evidence>
<dbReference type="SUPFAM" id="SSF49879">
    <property type="entry name" value="SMAD/FHA domain"/>
    <property type="match status" value="1"/>
</dbReference>